<evidence type="ECO:0000256" key="1">
    <source>
        <dbReference type="SAM" id="SignalP"/>
    </source>
</evidence>
<proteinExistence type="predicted"/>
<organism evidence="2 3">
    <name type="scientific">Candidozyma haemuli</name>
    <dbReference type="NCBI Taxonomy" id="45357"/>
    <lineage>
        <taxon>Eukaryota</taxon>
        <taxon>Fungi</taxon>
        <taxon>Dikarya</taxon>
        <taxon>Ascomycota</taxon>
        <taxon>Saccharomycotina</taxon>
        <taxon>Pichiomycetes</taxon>
        <taxon>Metschnikowiaceae</taxon>
        <taxon>Candidozyma</taxon>
    </lineage>
</organism>
<keyword evidence="3" id="KW-1185">Reference proteome</keyword>
<feature type="chain" id="PRO_5046602317" evidence="1">
    <location>
        <begin position="18"/>
        <end position="137"/>
    </location>
</feature>
<sequence length="137" mass="15170">MMRFSLQYSFLFLAVQAANVQKIIVEEAFNKAVAQYKEASAALEKQLPACLEKHEVDADSKFTLNGHIVVLKTPHTPENEDKISGFQNCVFEISQDTLVAGSYEAVESSVVLEDTTEGWNQAAMTNLRYDVIPALIG</sequence>
<accession>A0ABX8I9Y2</accession>
<protein>
    <submittedName>
        <fullName evidence="2">Uncharacterized protein</fullName>
    </submittedName>
</protein>
<evidence type="ECO:0000313" key="2">
    <source>
        <dbReference type="EMBL" id="QWU89924.1"/>
    </source>
</evidence>
<dbReference type="EMBL" id="CP076666">
    <property type="protein sequence ID" value="QWU89924.1"/>
    <property type="molecule type" value="Genomic_DNA"/>
</dbReference>
<name>A0ABX8I9Y2_9ASCO</name>
<keyword evidence="1" id="KW-0732">Signal</keyword>
<dbReference type="Proteomes" id="UP000825434">
    <property type="component" value="Chromosome 6"/>
</dbReference>
<feature type="signal peptide" evidence="1">
    <location>
        <begin position="1"/>
        <end position="17"/>
    </location>
</feature>
<gene>
    <name evidence="2" type="ORF">CA3LBN_004282</name>
</gene>
<reference evidence="2 3" key="1">
    <citation type="submission" date="2021-06" db="EMBL/GenBank/DDBJ databases">
        <title>Candida outbreak in Lebanon.</title>
        <authorList>
            <person name="Finianos M."/>
        </authorList>
    </citation>
    <scope>NUCLEOTIDE SEQUENCE [LARGE SCALE GENOMIC DNA]</scope>
    <source>
        <strain evidence="2">CA3LBN</strain>
    </source>
</reference>
<evidence type="ECO:0000313" key="3">
    <source>
        <dbReference type="Proteomes" id="UP000825434"/>
    </source>
</evidence>